<evidence type="ECO:0000256" key="1">
    <source>
        <dbReference type="ARBA" id="ARBA00008138"/>
    </source>
</evidence>
<evidence type="ECO:0000313" key="5">
    <source>
        <dbReference type="EMBL" id="SDB40568.1"/>
    </source>
</evidence>
<keyword evidence="4" id="KW-0949">S-adenosyl-L-methionine</keyword>
<dbReference type="STRING" id="665467.SAMN02982931_03063"/>
<dbReference type="SUPFAM" id="SSF53335">
    <property type="entry name" value="S-adenosyl-L-methionine-dependent methyltransferases"/>
    <property type="match status" value="1"/>
</dbReference>
<dbReference type="NCBIfam" id="TIGR00027">
    <property type="entry name" value="mthyl_TIGR00027"/>
    <property type="match status" value="1"/>
</dbReference>
<dbReference type="GO" id="GO:0032259">
    <property type="term" value="P:methylation"/>
    <property type="evidence" value="ECO:0007669"/>
    <property type="project" value="UniProtKB-KW"/>
</dbReference>
<evidence type="ECO:0000256" key="4">
    <source>
        <dbReference type="RuleBase" id="RU362030"/>
    </source>
</evidence>
<dbReference type="InterPro" id="IPR029063">
    <property type="entry name" value="SAM-dependent_MTases_sf"/>
</dbReference>
<organism evidence="5 6">
    <name type="scientific">Bauldia litoralis</name>
    <dbReference type="NCBI Taxonomy" id="665467"/>
    <lineage>
        <taxon>Bacteria</taxon>
        <taxon>Pseudomonadati</taxon>
        <taxon>Pseudomonadota</taxon>
        <taxon>Alphaproteobacteria</taxon>
        <taxon>Hyphomicrobiales</taxon>
        <taxon>Kaistiaceae</taxon>
        <taxon>Bauldia</taxon>
    </lineage>
</organism>
<protein>
    <recommendedName>
        <fullName evidence="4">S-adenosyl-L-methionine-dependent methyltransferase</fullName>
        <ecNumber evidence="4">2.1.1.-</ecNumber>
    </recommendedName>
</protein>
<gene>
    <name evidence="5" type="ORF">SAMN02982931_03063</name>
</gene>
<evidence type="ECO:0000256" key="3">
    <source>
        <dbReference type="ARBA" id="ARBA00022679"/>
    </source>
</evidence>
<dbReference type="InterPro" id="IPR007213">
    <property type="entry name" value="Ppm1/Ppm2/Tcmp"/>
</dbReference>
<reference evidence="5 6" key="1">
    <citation type="submission" date="2016-10" db="EMBL/GenBank/DDBJ databases">
        <authorList>
            <person name="de Groot N.N."/>
        </authorList>
    </citation>
    <scope>NUCLEOTIDE SEQUENCE [LARGE SCALE GENOMIC DNA]</scope>
    <source>
        <strain evidence="5 6">ATCC 35022</strain>
    </source>
</reference>
<dbReference type="Gene3D" id="3.40.50.150">
    <property type="entry name" value="Vaccinia Virus protein VP39"/>
    <property type="match status" value="1"/>
</dbReference>
<evidence type="ECO:0000313" key="6">
    <source>
        <dbReference type="Proteomes" id="UP000199071"/>
    </source>
</evidence>
<keyword evidence="3 5" id="KW-0808">Transferase</keyword>
<dbReference type="EMBL" id="FMXQ01000006">
    <property type="protein sequence ID" value="SDB40568.1"/>
    <property type="molecule type" value="Genomic_DNA"/>
</dbReference>
<dbReference type="InterPro" id="IPR011610">
    <property type="entry name" value="SAM_mthyl_Trfase_ML2640-like"/>
</dbReference>
<comment type="similarity">
    <text evidence="1 4">Belongs to the UPF0677 family.</text>
</comment>
<dbReference type="PANTHER" id="PTHR43619">
    <property type="entry name" value="S-ADENOSYL-L-METHIONINE-DEPENDENT METHYLTRANSFERASE YKTD-RELATED"/>
    <property type="match status" value="1"/>
</dbReference>
<keyword evidence="6" id="KW-1185">Reference proteome</keyword>
<keyword evidence="2 4" id="KW-0489">Methyltransferase</keyword>
<dbReference type="Proteomes" id="UP000199071">
    <property type="component" value="Unassembled WGS sequence"/>
</dbReference>
<dbReference type="Pfam" id="PF04072">
    <property type="entry name" value="LCM"/>
    <property type="match status" value="1"/>
</dbReference>
<dbReference type="RefSeq" id="WP_175478462.1">
    <property type="nucleotide sequence ID" value="NZ_FMXQ01000006.1"/>
</dbReference>
<dbReference type="EC" id="2.1.1.-" evidence="4"/>
<accession>A0A1G6D635</accession>
<name>A0A1G6D635_9HYPH</name>
<comment type="function">
    <text evidence="4">Exhibits S-adenosyl-L-methionine-dependent methyltransferase activity.</text>
</comment>
<proteinExistence type="inferred from homology"/>
<dbReference type="PANTHER" id="PTHR43619:SF2">
    <property type="entry name" value="S-ADENOSYL-L-METHIONINE-DEPENDENT METHYLTRANSFERASES SUPERFAMILY PROTEIN"/>
    <property type="match status" value="1"/>
</dbReference>
<dbReference type="GO" id="GO:0008168">
    <property type="term" value="F:methyltransferase activity"/>
    <property type="evidence" value="ECO:0007669"/>
    <property type="project" value="UniProtKB-UniRule"/>
</dbReference>
<evidence type="ECO:0000256" key="2">
    <source>
        <dbReference type="ARBA" id="ARBA00022603"/>
    </source>
</evidence>
<sequence length="288" mass="32145">MSDNTADARQMGTMTDLNAILDGGMVYFRARHLLQRCGVEDPHAHLFVSRAVQRRAGLTYTANPAVLAVSLGRFAFFSAQMATAAKALPQFLLLGVGYDTRALWLKDLMRDDLRVFEVDLPDKIAHKSEILSRNGIDYPPTVVAVPGDLTDEAFPGRLVENGFDPSRPTAVFAEGLFFQLQPESIERLLDPNHLGLAPGSELTFDFWSNARIDRRNRMEAANGRPYRFGNFPLPDTRGDLPAALMARGFRDVHIAPVRDVVEQYCPDMPLTDESEDPDDWLVVRATVR</sequence>
<dbReference type="AlphaFoldDB" id="A0A1G6D635"/>